<name>A0A0F7JR95_9SPHN</name>
<evidence type="ECO:0008006" key="3">
    <source>
        <dbReference type="Google" id="ProtNLM"/>
    </source>
</evidence>
<accession>A0A0F7JR95</accession>
<organism evidence="1 2">
    <name type="scientific">Sphingomonas sanxanigenens DSM 19645 = NX02</name>
    <dbReference type="NCBI Taxonomy" id="1123269"/>
    <lineage>
        <taxon>Bacteria</taxon>
        <taxon>Pseudomonadati</taxon>
        <taxon>Pseudomonadota</taxon>
        <taxon>Alphaproteobacteria</taxon>
        <taxon>Sphingomonadales</taxon>
        <taxon>Sphingomonadaceae</taxon>
        <taxon>Sphingomonas</taxon>
    </lineage>
</organism>
<dbReference type="KEGG" id="ssan:NX02_p1600"/>
<dbReference type="AlphaFoldDB" id="A0A0F7JR95"/>
<keyword evidence="2" id="KW-1185">Reference proteome</keyword>
<proteinExistence type="predicted"/>
<gene>
    <name evidence="1" type="ORF">NX02_p1600</name>
</gene>
<protein>
    <recommendedName>
        <fullName evidence="3">DUF3800 domain-containing protein</fullName>
    </recommendedName>
</protein>
<geneLocation type="plasmid" evidence="1 2">
    <name>pNXO2</name>
</geneLocation>
<dbReference type="Proteomes" id="UP000018851">
    <property type="component" value="Plasmid pNXO2"/>
</dbReference>
<dbReference type="OrthoDB" id="4071750at2"/>
<dbReference type="Pfam" id="PF12686">
    <property type="entry name" value="DUF3800"/>
    <property type="match status" value="1"/>
</dbReference>
<evidence type="ECO:0000313" key="1">
    <source>
        <dbReference type="EMBL" id="AKH18961.1"/>
    </source>
</evidence>
<evidence type="ECO:0000313" key="2">
    <source>
        <dbReference type="Proteomes" id="UP000018851"/>
    </source>
</evidence>
<sequence>MTTIYLDESGFTGDDLLHDQQPHFVLASSLIGDQEAEAIMRRCFPRFQGPEFKFKVLWRRREVHRDGLRALAAELPAVADRAFLFIVDKRFALLGKMFDYLAEPMFRATGYDFYRDGYAMRYMNTVHRDVLRAGGANVYEEATARWNAFARAPSTTNLKALQNYLGEVAQTSAHPISTIFGMLSKGASFFEASNSDLSDFTDSNEIQVTSILSSITHWRQRESKDFDIVHDESTSFDSQQQLWSTITRADFASPPFRQANGTIVELPLRVRSTTAVNSETSPAIQFADLLAGLGAKFAHTSDSDKRDPFLIDLVKRGAGALTAGGVRPHDDYAVGGVPLRIGPDPLDTMADLLAPYFDGDKS</sequence>
<dbReference type="EMBL" id="CP011450">
    <property type="protein sequence ID" value="AKH18961.1"/>
    <property type="molecule type" value="Genomic_DNA"/>
</dbReference>
<reference evidence="1 2" key="1">
    <citation type="submission" date="2015-05" db="EMBL/GenBank/DDBJ databases">
        <title>Plasmid of Sphingomonas sanxanigenens NX02.</title>
        <authorList>
            <person name="Huang H."/>
            <person name="Ma T."/>
        </authorList>
    </citation>
    <scope>NUCLEOTIDE SEQUENCE [LARGE SCALE GENOMIC DNA]</scope>
    <source>
        <strain evidence="1 2">NX02</strain>
        <plasmid evidence="2">Plasmid pNXO2</plasmid>
    </source>
</reference>
<dbReference type="RefSeq" id="WP_047100406.1">
    <property type="nucleotide sequence ID" value="NZ_CP011450.1"/>
</dbReference>
<keyword evidence="1" id="KW-0614">Plasmid</keyword>
<dbReference type="InterPro" id="IPR024524">
    <property type="entry name" value="DUF3800"/>
</dbReference>